<proteinExistence type="inferred from homology"/>
<dbReference type="PANTHER" id="PTHR11306:SF68">
    <property type="entry name" value="NPC INTRACELLULAR CHOLESTEROL TRANSPORTER 2"/>
    <property type="match status" value="1"/>
</dbReference>
<dbReference type="Pfam" id="PF02221">
    <property type="entry name" value="E1_DerP2_DerF2"/>
    <property type="match status" value="1"/>
</dbReference>
<dbReference type="InterPro" id="IPR003172">
    <property type="entry name" value="ML_dom"/>
</dbReference>
<dbReference type="FunFam" id="2.60.40.770:FF:000001">
    <property type="entry name" value="NPC intracellular cholesterol transporter 2"/>
    <property type="match status" value="1"/>
</dbReference>
<keyword evidence="4" id="KW-0732">Signal</keyword>
<evidence type="ECO:0000256" key="3">
    <source>
        <dbReference type="ARBA" id="ARBA00022525"/>
    </source>
</evidence>
<dbReference type="SMART" id="SM00737">
    <property type="entry name" value="ML"/>
    <property type="match status" value="1"/>
</dbReference>
<comment type="subcellular location">
    <subcellularLocation>
        <location evidence="1">Secreted</location>
    </subcellularLocation>
</comment>
<dbReference type="GO" id="GO:0032934">
    <property type="term" value="F:sterol binding"/>
    <property type="evidence" value="ECO:0007669"/>
    <property type="project" value="InterPro"/>
</dbReference>
<dbReference type="Proteomes" id="UP000308267">
    <property type="component" value="Unassembled WGS sequence"/>
</dbReference>
<keyword evidence="7" id="KW-1185">Reference proteome</keyword>
<dbReference type="AlphaFoldDB" id="A0A4S2K3L6"/>
<protein>
    <recommendedName>
        <fullName evidence="5">MD-2-related lipid-recognition domain-containing protein</fullName>
    </recommendedName>
</protein>
<evidence type="ECO:0000256" key="4">
    <source>
        <dbReference type="SAM" id="SignalP"/>
    </source>
</evidence>
<dbReference type="PANTHER" id="PTHR11306">
    <property type="entry name" value="NIEMANN PICK TYPE C2 PROTEIN NPC2-RELATED"/>
    <property type="match status" value="1"/>
</dbReference>
<dbReference type="SUPFAM" id="SSF81296">
    <property type="entry name" value="E set domains"/>
    <property type="match status" value="1"/>
</dbReference>
<dbReference type="InterPro" id="IPR014756">
    <property type="entry name" value="Ig_E-set"/>
</dbReference>
<dbReference type="OrthoDB" id="10314008at2759"/>
<dbReference type="EMBL" id="SJOL01012518">
    <property type="protein sequence ID" value="TGZ43832.1"/>
    <property type="molecule type" value="Genomic_DNA"/>
</dbReference>
<dbReference type="InterPro" id="IPR039670">
    <property type="entry name" value="NPC2-like"/>
</dbReference>
<feature type="domain" description="MD-2-related lipid-recognition" evidence="5">
    <location>
        <begin position="24"/>
        <end position="146"/>
    </location>
</feature>
<comment type="caution">
    <text evidence="6">The sequence shown here is derived from an EMBL/GenBank/DDBJ whole genome shotgun (WGS) entry which is preliminary data.</text>
</comment>
<dbReference type="GO" id="GO:0005576">
    <property type="term" value="C:extracellular region"/>
    <property type="evidence" value="ECO:0007669"/>
    <property type="project" value="UniProtKB-SubCell"/>
</dbReference>
<dbReference type="STRING" id="147828.A0A4S2K3L6"/>
<feature type="signal peptide" evidence="4">
    <location>
        <begin position="1"/>
        <end position="21"/>
    </location>
</feature>
<name>A0A4S2K3L6_OPIFE</name>
<comment type="similarity">
    <text evidence="2">Belongs to the NPC2 family.</text>
</comment>
<accession>A0A4S2K3L6</accession>
<gene>
    <name evidence="6" type="ORF">CRM22_011213</name>
</gene>
<evidence type="ECO:0000256" key="1">
    <source>
        <dbReference type="ARBA" id="ARBA00004613"/>
    </source>
</evidence>
<dbReference type="Gene3D" id="2.60.40.770">
    <property type="match status" value="1"/>
</dbReference>
<organism evidence="6 7">
    <name type="scientific">Opisthorchis felineus</name>
    <dbReference type="NCBI Taxonomy" id="147828"/>
    <lineage>
        <taxon>Eukaryota</taxon>
        <taxon>Metazoa</taxon>
        <taxon>Spiralia</taxon>
        <taxon>Lophotrochozoa</taxon>
        <taxon>Platyhelminthes</taxon>
        <taxon>Trematoda</taxon>
        <taxon>Digenea</taxon>
        <taxon>Opisthorchiida</taxon>
        <taxon>Opisthorchiata</taxon>
        <taxon>Opisthorchiidae</taxon>
        <taxon>Opisthorchis</taxon>
    </lineage>
</organism>
<keyword evidence="3" id="KW-0964">Secreted</keyword>
<evidence type="ECO:0000313" key="6">
    <source>
        <dbReference type="EMBL" id="TGZ43832.1"/>
    </source>
</evidence>
<dbReference type="GO" id="GO:0015918">
    <property type="term" value="P:sterol transport"/>
    <property type="evidence" value="ECO:0007669"/>
    <property type="project" value="InterPro"/>
</dbReference>
<reference evidence="6 7" key="1">
    <citation type="journal article" date="2019" name="BMC Genomics">
        <title>New insights from Opisthorchis felineus genome: update on genomics of the epidemiologically important liver flukes.</title>
        <authorList>
            <person name="Ershov N.I."/>
            <person name="Mordvinov V.A."/>
            <person name="Prokhortchouk E.B."/>
            <person name="Pakharukova M.Y."/>
            <person name="Gunbin K.V."/>
            <person name="Ustyantsev K."/>
            <person name="Genaev M.A."/>
            <person name="Blinov A.G."/>
            <person name="Mazur A."/>
            <person name="Boulygina E."/>
            <person name="Tsygankova S."/>
            <person name="Khrameeva E."/>
            <person name="Chekanov N."/>
            <person name="Fan G."/>
            <person name="Xiao A."/>
            <person name="Zhang H."/>
            <person name="Xu X."/>
            <person name="Yang H."/>
            <person name="Solovyev V."/>
            <person name="Lee S.M."/>
            <person name="Liu X."/>
            <person name="Afonnikov D.A."/>
            <person name="Skryabin K.G."/>
        </authorList>
    </citation>
    <scope>NUCLEOTIDE SEQUENCE [LARGE SCALE GENOMIC DNA]</scope>
    <source>
        <strain evidence="6">AK-0245</strain>
        <tissue evidence="6">Whole organism</tissue>
    </source>
</reference>
<evidence type="ECO:0000256" key="2">
    <source>
        <dbReference type="ARBA" id="ARBA00006370"/>
    </source>
</evidence>
<sequence length="152" mass="16373">MQLANLLAYSVIINATTVTDATDFVDCGSSGAVVRRVTTSPCNGSPCVLLKGAPASVRINFSAGRQSSPSNAVVHGTMAGERITVLWSHNDVCGYVAHSCPLLPGRVYTYIFEGLVPTRYPAGVLRVRWELLDNEVRPFLCVEFNVQLVDAT</sequence>
<evidence type="ECO:0000259" key="5">
    <source>
        <dbReference type="SMART" id="SM00737"/>
    </source>
</evidence>
<feature type="chain" id="PRO_5020955936" description="MD-2-related lipid-recognition domain-containing protein" evidence="4">
    <location>
        <begin position="22"/>
        <end position="152"/>
    </location>
</feature>
<evidence type="ECO:0000313" key="7">
    <source>
        <dbReference type="Proteomes" id="UP000308267"/>
    </source>
</evidence>